<evidence type="ECO:0000256" key="2">
    <source>
        <dbReference type="ARBA" id="ARBA00022692"/>
    </source>
</evidence>
<dbReference type="Gene3D" id="1.20.1540.10">
    <property type="entry name" value="Rhomboid-like"/>
    <property type="match status" value="1"/>
</dbReference>
<proteinExistence type="predicted"/>
<sequence>YLVLRPGLVISYPWTLLTAAFVEPNPVFLLCGLLTLVTIGSFLERQWGVRSYAAFLLVVAVVPALTATGLVILLYAVGGGAELLYKTQICGLAGVLSGFTIGLKQLVPDYNVKLLRGKIGFRVNDLPGVYTLIAPILFSILGDLGGVLLVNIGFIESFVYLRFYKRTGSVRGDRSEAFAFCTFFPEFIQPIIRRVSDVVY</sequence>
<dbReference type="PANTHER" id="PTHR13377:SF3">
    <property type="entry name" value="TRANSMEMBRANE PROTEIN 115"/>
    <property type="match status" value="1"/>
</dbReference>
<accession>A0A2G5B7U5</accession>
<dbReference type="Pfam" id="PF08551">
    <property type="entry name" value="DUF1751"/>
    <property type="match status" value="1"/>
</dbReference>
<evidence type="ECO:0000256" key="4">
    <source>
        <dbReference type="ARBA" id="ARBA00023136"/>
    </source>
</evidence>
<protein>
    <submittedName>
        <fullName evidence="6">DUF1751-domain-containing protein</fullName>
    </submittedName>
</protein>
<dbReference type="GO" id="GO:0006890">
    <property type="term" value="P:retrograde vesicle-mediated transport, Golgi to endoplasmic reticulum"/>
    <property type="evidence" value="ECO:0007669"/>
    <property type="project" value="InterPro"/>
</dbReference>
<dbReference type="InterPro" id="IPR035952">
    <property type="entry name" value="Rhomboid-like_sf"/>
</dbReference>
<evidence type="ECO:0000256" key="1">
    <source>
        <dbReference type="ARBA" id="ARBA00004141"/>
    </source>
</evidence>
<name>A0A2G5B7U5_COERN</name>
<evidence type="ECO:0000256" key="3">
    <source>
        <dbReference type="ARBA" id="ARBA00022989"/>
    </source>
</evidence>
<keyword evidence="2 5" id="KW-0812">Transmembrane</keyword>
<feature type="non-terminal residue" evidence="6">
    <location>
        <position position="1"/>
    </location>
</feature>
<dbReference type="STRING" id="763665.A0A2G5B7U5"/>
<evidence type="ECO:0000313" key="7">
    <source>
        <dbReference type="Proteomes" id="UP000242474"/>
    </source>
</evidence>
<organism evidence="6 7">
    <name type="scientific">Coemansia reversa (strain ATCC 12441 / NRRL 1564)</name>
    <dbReference type="NCBI Taxonomy" id="763665"/>
    <lineage>
        <taxon>Eukaryota</taxon>
        <taxon>Fungi</taxon>
        <taxon>Fungi incertae sedis</taxon>
        <taxon>Zoopagomycota</taxon>
        <taxon>Kickxellomycotina</taxon>
        <taxon>Kickxellomycetes</taxon>
        <taxon>Kickxellales</taxon>
        <taxon>Kickxellaceae</taxon>
        <taxon>Coemansia</taxon>
    </lineage>
</organism>
<dbReference type="AlphaFoldDB" id="A0A2G5B7U5"/>
<evidence type="ECO:0000256" key="5">
    <source>
        <dbReference type="SAM" id="Phobius"/>
    </source>
</evidence>
<dbReference type="PANTHER" id="PTHR13377">
    <property type="entry name" value="PLACENTAL PROTEIN 6"/>
    <property type="match status" value="1"/>
</dbReference>
<keyword evidence="7" id="KW-1185">Reference proteome</keyword>
<keyword evidence="4 5" id="KW-0472">Membrane</keyword>
<dbReference type="FunFam" id="1.20.1540.10:FF:000004">
    <property type="entry name" value="Transmembrane protein 115"/>
    <property type="match status" value="1"/>
</dbReference>
<gene>
    <name evidence="6" type="ORF">COEREDRAFT_24492</name>
</gene>
<feature type="transmembrane region" description="Helical" evidence="5">
    <location>
        <begin position="55"/>
        <end position="77"/>
    </location>
</feature>
<feature type="non-terminal residue" evidence="6">
    <location>
        <position position="200"/>
    </location>
</feature>
<reference evidence="6 7" key="1">
    <citation type="journal article" date="2015" name="Genome Biol. Evol.">
        <title>Phylogenomic analyses indicate that early fungi evolved digesting cell walls of algal ancestors of land plants.</title>
        <authorList>
            <person name="Chang Y."/>
            <person name="Wang S."/>
            <person name="Sekimoto S."/>
            <person name="Aerts A.L."/>
            <person name="Choi C."/>
            <person name="Clum A."/>
            <person name="LaButti K.M."/>
            <person name="Lindquist E.A."/>
            <person name="Yee Ngan C."/>
            <person name="Ohm R.A."/>
            <person name="Salamov A.A."/>
            <person name="Grigoriev I.V."/>
            <person name="Spatafora J.W."/>
            <person name="Berbee M.L."/>
        </authorList>
    </citation>
    <scope>NUCLEOTIDE SEQUENCE [LARGE SCALE GENOMIC DNA]</scope>
    <source>
        <strain evidence="6 7">NRRL 1564</strain>
    </source>
</reference>
<comment type="subcellular location">
    <subcellularLocation>
        <location evidence="1">Membrane</location>
        <topology evidence="1">Multi-pass membrane protein</topology>
    </subcellularLocation>
</comment>
<dbReference type="SUPFAM" id="SSF144091">
    <property type="entry name" value="Rhomboid-like"/>
    <property type="match status" value="1"/>
</dbReference>
<dbReference type="SMART" id="SM01160">
    <property type="entry name" value="DUF1751"/>
    <property type="match status" value="1"/>
</dbReference>
<dbReference type="InterPro" id="IPR013861">
    <property type="entry name" value="TMEM115/Pdh1/Rbl19"/>
</dbReference>
<dbReference type="EMBL" id="KZ303510">
    <property type="protein sequence ID" value="PIA15106.1"/>
    <property type="molecule type" value="Genomic_DNA"/>
</dbReference>
<dbReference type="Proteomes" id="UP000242474">
    <property type="component" value="Unassembled WGS sequence"/>
</dbReference>
<feature type="transmembrane region" description="Helical" evidence="5">
    <location>
        <begin position="26"/>
        <end position="43"/>
    </location>
</feature>
<evidence type="ECO:0000313" key="6">
    <source>
        <dbReference type="EMBL" id="PIA15106.1"/>
    </source>
</evidence>
<keyword evidence="3 5" id="KW-1133">Transmembrane helix</keyword>
<dbReference type="GO" id="GO:0005794">
    <property type="term" value="C:Golgi apparatus"/>
    <property type="evidence" value="ECO:0007669"/>
    <property type="project" value="TreeGrafter"/>
</dbReference>
<dbReference type="OrthoDB" id="73612at2759"/>
<dbReference type="GO" id="GO:0016020">
    <property type="term" value="C:membrane"/>
    <property type="evidence" value="ECO:0007669"/>
    <property type="project" value="UniProtKB-SubCell"/>
</dbReference>